<evidence type="ECO:0000256" key="5">
    <source>
        <dbReference type="ARBA" id="ARBA00023242"/>
    </source>
</evidence>
<feature type="compositionally biased region" description="Basic and acidic residues" evidence="6">
    <location>
        <begin position="386"/>
        <end position="397"/>
    </location>
</feature>
<comment type="caution">
    <text evidence="7">The sequence shown here is derived from an EMBL/GenBank/DDBJ whole genome shotgun (WGS) entry which is preliminary data.</text>
</comment>
<dbReference type="InterPro" id="IPR005508">
    <property type="entry name" value="At2g31720-like"/>
</dbReference>
<dbReference type="STRING" id="3750.A0A498KJ17"/>
<evidence type="ECO:0008006" key="9">
    <source>
        <dbReference type="Google" id="ProtNLM"/>
    </source>
</evidence>
<keyword evidence="8" id="KW-1185">Reference proteome</keyword>
<keyword evidence="2" id="KW-0805">Transcription regulation</keyword>
<dbReference type="AlphaFoldDB" id="A0A498KJ17"/>
<feature type="compositionally biased region" description="Gly residues" evidence="6">
    <location>
        <begin position="343"/>
        <end position="352"/>
    </location>
</feature>
<feature type="compositionally biased region" description="Polar residues" evidence="6">
    <location>
        <begin position="363"/>
        <end position="384"/>
    </location>
</feature>
<feature type="region of interest" description="Disordered" evidence="6">
    <location>
        <begin position="315"/>
        <end position="397"/>
    </location>
</feature>
<protein>
    <recommendedName>
        <fullName evidence="9">TF-B3 domain-containing protein</fullName>
    </recommendedName>
</protein>
<dbReference type="EMBL" id="RDQH01000327">
    <property type="protein sequence ID" value="RXI08270.1"/>
    <property type="molecule type" value="Genomic_DNA"/>
</dbReference>
<evidence type="ECO:0000256" key="1">
    <source>
        <dbReference type="ARBA" id="ARBA00004123"/>
    </source>
</evidence>
<sequence>MARLLSAKYFDGLTEWPQNFTKFDWLVTIAGVEVEMHTQEEKLMERKRETLMKEKALKQPMLVEPPKKQRSPPIGSTRTDYSLKRKWASNSINDDRAPKIQRSCGGPKIIFQSMYRGDDDLGRGDLGCKKQNVMPKDKVKKAKGSTKNSLKTKEPIGSPSTPPKYHDLPDEFKSEIARLEGTRLSLVIQKPLTMTDVNQNDNRLSMPEAQIVSMDFLEGAEKELLKENQTMSVQLIDPGLVKGGINLRRWHMKKKPDNNSSKPEKNGSIIYVLRTQWGAVAKRNKLKPGQLVQVWSFRVNGALYLALVLVKESRGEGDHKESDGGHSGGKSGVVEGETSGSSTGIGGSGGGSEIMEEKKDDNNGNASGASTVINGSDHASPNRSGSRKEDADVEPKL</sequence>
<organism evidence="7 8">
    <name type="scientific">Malus domestica</name>
    <name type="common">Apple</name>
    <name type="synonym">Pyrus malus</name>
    <dbReference type="NCBI Taxonomy" id="3750"/>
    <lineage>
        <taxon>Eukaryota</taxon>
        <taxon>Viridiplantae</taxon>
        <taxon>Streptophyta</taxon>
        <taxon>Embryophyta</taxon>
        <taxon>Tracheophyta</taxon>
        <taxon>Spermatophyta</taxon>
        <taxon>Magnoliopsida</taxon>
        <taxon>eudicotyledons</taxon>
        <taxon>Gunneridae</taxon>
        <taxon>Pentapetalae</taxon>
        <taxon>rosids</taxon>
        <taxon>fabids</taxon>
        <taxon>Rosales</taxon>
        <taxon>Rosaceae</taxon>
        <taxon>Amygdaloideae</taxon>
        <taxon>Maleae</taxon>
        <taxon>Malus</taxon>
    </lineage>
</organism>
<feature type="region of interest" description="Disordered" evidence="6">
    <location>
        <begin position="56"/>
        <end position="79"/>
    </location>
</feature>
<evidence type="ECO:0000313" key="8">
    <source>
        <dbReference type="Proteomes" id="UP000290289"/>
    </source>
</evidence>
<comment type="subcellular location">
    <subcellularLocation>
        <location evidence="1">Nucleus</location>
    </subcellularLocation>
</comment>
<name>A0A498KJ17_MALDO</name>
<keyword evidence="3" id="KW-0238">DNA-binding</keyword>
<dbReference type="Pfam" id="PF03754">
    <property type="entry name" value="At2g31720-like"/>
    <property type="match status" value="1"/>
</dbReference>
<dbReference type="PANTHER" id="PTHR31541">
    <property type="entry name" value="B3 DOMAIN PLANT PROTEIN-RELATED"/>
    <property type="match status" value="1"/>
</dbReference>
<feature type="compositionally biased region" description="Basic and acidic residues" evidence="6">
    <location>
        <begin position="315"/>
        <end position="324"/>
    </location>
</feature>
<proteinExistence type="predicted"/>
<evidence type="ECO:0000256" key="2">
    <source>
        <dbReference type="ARBA" id="ARBA00023015"/>
    </source>
</evidence>
<evidence type="ECO:0000313" key="7">
    <source>
        <dbReference type="EMBL" id="RXI08270.1"/>
    </source>
</evidence>
<dbReference type="PANTHER" id="PTHR31541:SF25">
    <property type="entry name" value="GAMMA-GLIADIN B"/>
    <property type="match status" value="1"/>
</dbReference>
<evidence type="ECO:0000256" key="3">
    <source>
        <dbReference type="ARBA" id="ARBA00023125"/>
    </source>
</evidence>
<dbReference type="Proteomes" id="UP000290289">
    <property type="component" value="Chromosome 1"/>
</dbReference>
<keyword evidence="4" id="KW-0804">Transcription</keyword>
<accession>A0A498KJ17</accession>
<dbReference type="InterPro" id="IPR015300">
    <property type="entry name" value="DNA-bd_pseudobarrel_sf"/>
</dbReference>
<evidence type="ECO:0000256" key="6">
    <source>
        <dbReference type="SAM" id="MobiDB-lite"/>
    </source>
</evidence>
<dbReference type="GO" id="GO:0003677">
    <property type="term" value="F:DNA binding"/>
    <property type="evidence" value="ECO:0007669"/>
    <property type="project" value="UniProtKB-KW"/>
</dbReference>
<evidence type="ECO:0000256" key="4">
    <source>
        <dbReference type="ARBA" id="ARBA00023163"/>
    </source>
</evidence>
<reference evidence="7 8" key="1">
    <citation type="submission" date="2018-10" db="EMBL/GenBank/DDBJ databases">
        <title>A high-quality apple genome assembly.</title>
        <authorList>
            <person name="Hu J."/>
        </authorList>
    </citation>
    <scope>NUCLEOTIDE SEQUENCE [LARGE SCALE GENOMIC DNA]</scope>
    <source>
        <strain evidence="8">cv. HFTH1</strain>
        <tissue evidence="7">Young leaf</tissue>
    </source>
</reference>
<feature type="region of interest" description="Disordered" evidence="6">
    <location>
        <begin position="135"/>
        <end position="169"/>
    </location>
</feature>
<dbReference type="GO" id="GO:0005634">
    <property type="term" value="C:nucleus"/>
    <property type="evidence" value="ECO:0007669"/>
    <property type="project" value="UniProtKB-SubCell"/>
</dbReference>
<dbReference type="SUPFAM" id="SSF101936">
    <property type="entry name" value="DNA-binding pseudobarrel domain"/>
    <property type="match status" value="1"/>
</dbReference>
<dbReference type="Gene3D" id="2.40.330.10">
    <property type="entry name" value="DNA-binding pseudobarrel domain"/>
    <property type="match status" value="1"/>
</dbReference>
<keyword evidence="5" id="KW-0539">Nucleus</keyword>
<gene>
    <name evidence="7" type="ORF">DVH24_022414</name>
</gene>
<feature type="compositionally biased region" description="Low complexity" evidence="6">
    <location>
        <begin position="332"/>
        <end position="342"/>
    </location>
</feature>